<accession>A0A918TC15</accession>
<protein>
    <submittedName>
        <fullName evidence="3">Sigma factor SigB regulation protein RsbQ</fullName>
    </submittedName>
</protein>
<reference evidence="3" key="1">
    <citation type="journal article" date="2014" name="Int. J. Syst. Evol. Microbiol.">
        <title>Complete genome sequence of Corynebacterium casei LMG S-19264T (=DSM 44701T), isolated from a smear-ripened cheese.</title>
        <authorList>
            <consortium name="US DOE Joint Genome Institute (JGI-PGF)"/>
            <person name="Walter F."/>
            <person name="Albersmeier A."/>
            <person name="Kalinowski J."/>
            <person name="Ruckert C."/>
        </authorList>
    </citation>
    <scope>NUCLEOTIDE SEQUENCE</scope>
    <source>
        <strain evidence="3">KCTC 12988</strain>
    </source>
</reference>
<dbReference type="SUPFAM" id="SSF53474">
    <property type="entry name" value="alpha/beta-Hydrolases"/>
    <property type="match status" value="1"/>
</dbReference>
<sequence length="274" mass="30651">MGVTPLERNNVQLNGAGQQPMMFAHGFGCDQTMWRFLIPYFEDRFQVVSFDYVGCGQSDFSEFDAQRYSSLQGYAREVVEIARAANLKDIIFVGHSVSSMIGYLAARMAPDLFSHLILIVPSACYINEPPYYEGGFAREDLEGLLDLMEKNDLGWAGFLAPLVVQNADRPELSQELQDSFCAADPTIARRFAETTFLSDNRKDLSPIDPPPLIIQCRDDRIAPRSAIEFVHQKLDGSTLECLPIGGHCPHMTHPAETAAAIDSYLRREKLPRTP</sequence>
<evidence type="ECO:0000256" key="1">
    <source>
        <dbReference type="ARBA" id="ARBA00008645"/>
    </source>
</evidence>
<dbReference type="Proteomes" id="UP000644507">
    <property type="component" value="Unassembled WGS sequence"/>
</dbReference>
<dbReference type="EMBL" id="BMXI01000001">
    <property type="protein sequence ID" value="GHC40476.1"/>
    <property type="molecule type" value="Genomic_DNA"/>
</dbReference>
<dbReference type="PANTHER" id="PTHR43039">
    <property type="entry name" value="ESTERASE-RELATED"/>
    <property type="match status" value="1"/>
</dbReference>
<dbReference type="InterPro" id="IPR029058">
    <property type="entry name" value="AB_hydrolase_fold"/>
</dbReference>
<proteinExistence type="inferred from homology"/>
<evidence type="ECO:0000259" key="2">
    <source>
        <dbReference type="Pfam" id="PF12697"/>
    </source>
</evidence>
<dbReference type="InterPro" id="IPR000073">
    <property type="entry name" value="AB_hydrolase_1"/>
</dbReference>
<comment type="caution">
    <text evidence="3">The sequence shown here is derived from an EMBL/GenBank/DDBJ whole genome shotgun (WGS) entry which is preliminary data.</text>
</comment>
<dbReference type="RefSeq" id="WP_189566328.1">
    <property type="nucleotide sequence ID" value="NZ_BMXI01000001.1"/>
</dbReference>
<gene>
    <name evidence="3" type="primary">rsbQ</name>
    <name evidence="3" type="ORF">GCM10007100_01200</name>
</gene>
<dbReference type="Gene3D" id="3.40.50.1820">
    <property type="entry name" value="alpha/beta hydrolase"/>
    <property type="match status" value="1"/>
</dbReference>
<evidence type="ECO:0000313" key="4">
    <source>
        <dbReference type="Proteomes" id="UP000644507"/>
    </source>
</evidence>
<keyword evidence="4" id="KW-1185">Reference proteome</keyword>
<name>A0A918TC15_9BACT</name>
<dbReference type="Pfam" id="PF12697">
    <property type="entry name" value="Abhydrolase_6"/>
    <property type="match status" value="1"/>
</dbReference>
<dbReference type="AlphaFoldDB" id="A0A918TC15"/>
<reference evidence="3" key="2">
    <citation type="submission" date="2020-09" db="EMBL/GenBank/DDBJ databases">
        <authorList>
            <person name="Sun Q."/>
            <person name="Kim S."/>
        </authorList>
    </citation>
    <scope>NUCLEOTIDE SEQUENCE</scope>
    <source>
        <strain evidence="3">KCTC 12988</strain>
    </source>
</reference>
<organism evidence="3 4">
    <name type="scientific">Roseibacillus persicicus</name>
    <dbReference type="NCBI Taxonomy" id="454148"/>
    <lineage>
        <taxon>Bacteria</taxon>
        <taxon>Pseudomonadati</taxon>
        <taxon>Verrucomicrobiota</taxon>
        <taxon>Verrucomicrobiia</taxon>
        <taxon>Verrucomicrobiales</taxon>
        <taxon>Verrucomicrobiaceae</taxon>
        <taxon>Roseibacillus</taxon>
    </lineage>
</organism>
<feature type="domain" description="AB hydrolase-1" evidence="2">
    <location>
        <begin position="23"/>
        <end position="260"/>
    </location>
</feature>
<evidence type="ECO:0000313" key="3">
    <source>
        <dbReference type="EMBL" id="GHC40476.1"/>
    </source>
</evidence>
<comment type="similarity">
    <text evidence="1">Belongs to the AB hydrolase superfamily.</text>
</comment>